<dbReference type="Gene3D" id="3.40.50.12280">
    <property type="match status" value="1"/>
</dbReference>
<keyword evidence="6 7" id="KW-0479">Metal-binding</keyword>
<dbReference type="PANTHER" id="PTHR11995">
    <property type="entry name" value="NADH DEHYDROGENASE"/>
    <property type="match status" value="1"/>
</dbReference>
<dbReference type="GO" id="GO:0051539">
    <property type="term" value="F:4 iron, 4 sulfur cluster binding"/>
    <property type="evidence" value="ECO:0007669"/>
    <property type="project" value="UniProtKB-KW"/>
</dbReference>
<keyword evidence="6 7" id="KW-0004">4Fe-4S</keyword>
<proteinExistence type="inferred from homology"/>
<comment type="catalytic activity">
    <reaction evidence="6">
        <text>a quinone + NADH + 5 H(+)(in) = a quinol + NAD(+) + 4 H(+)(out)</text>
        <dbReference type="Rhea" id="RHEA:57888"/>
        <dbReference type="ChEBI" id="CHEBI:15378"/>
        <dbReference type="ChEBI" id="CHEBI:24646"/>
        <dbReference type="ChEBI" id="CHEBI:57540"/>
        <dbReference type="ChEBI" id="CHEBI:57945"/>
        <dbReference type="ChEBI" id="CHEBI:132124"/>
    </reaction>
</comment>
<keyword evidence="10" id="KW-0560">Oxidoreductase</keyword>
<dbReference type="GO" id="GO:0005506">
    <property type="term" value="F:iron ion binding"/>
    <property type="evidence" value="ECO:0007669"/>
    <property type="project" value="UniProtKB-UniRule"/>
</dbReference>
<dbReference type="OrthoDB" id="9786737at2"/>
<dbReference type="STRING" id="1387353.BSF38_01214"/>
<organism evidence="10 11">
    <name type="scientific">Paludisphaera borealis</name>
    <dbReference type="NCBI Taxonomy" id="1387353"/>
    <lineage>
        <taxon>Bacteria</taxon>
        <taxon>Pseudomonadati</taxon>
        <taxon>Planctomycetota</taxon>
        <taxon>Planctomycetia</taxon>
        <taxon>Isosphaerales</taxon>
        <taxon>Isosphaeraceae</taxon>
        <taxon>Paludisphaera</taxon>
    </lineage>
</organism>
<dbReference type="NCBIfam" id="NF005012">
    <property type="entry name" value="PRK06411.1"/>
    <property type="match status" value="1"/>
</dbReference>
<comment type="subunit">
    <text evidence="6">NDH-1 is composed of 14 different subunits. Subunits NuoB, C, D, E, F, and G constitute the peripheral sector of the complex.</text>
</comment>
<comment type="cofactor">
    <cofactor evidence="6">
        <name>[4Fe-4S] cluster</name>
        <dbReference type="ChEBI" id="CHEBI:49883"/>
    </cofactor>
    <text evidence="6">Binds 1 [4Fe-4S] cluster.</text>
</comment>
<dbReference type="GO" id="GO:0008137">
    <property type="term" value="F:NADH dehydrogenase (ubiquinone) activity"/>
    <property type="evidence" value="ECO:0007669"/>
    <property type="project" value="InterPro"/>
</dbReference>
<dbReference type="NCBIfam" id="TIGR01957">
    <property type="entry name" value="nuoB_fam"/>
    <property type="match status" value="1"/>
</dbReference>
<keyword evidence="6 7" id="KW-0408">Iron</keyword>
<evidence type="ECO:0000256" key="8">
    <source>
        <dbReference type="SAM" id="MobiDB-lite"/>
    </source>
</evidence>
<evidence type="ECO:0000256" key="3">
    <source>
        <dbReference type="ARBA" id="ARBA00022719"/>
    </source>
</evidence>
<keyword evidence="6" id="KW-0472">Membrane</keyword>
<dbReference type="AlphaFoldDB" id="A0A1U7CLE3"/>
<feature type="binding site" evidence="6">
    <location>
        <position position="61"/>
    </location>
    <ligand>
        <name>[4Fe-4S] cluster</name>
        <dbReference type="ChEBI" id="CHEBI:49883"/>
    </ligand>
</feature>
<keyword evidence="11" id="KW-1185">Reference proteome</keyword>
<dbReference type="Proteomes" id="UP000186309">
    <property type="component" value="Chromosome"/>
</dbReference>
<dbReference type="GO" id="GO:0009060">
    <property type="term" value="P:aerobic respiration"/>
    <property type="evidence" value="ECO:0007669"/>
    <property type="project" value="TreeGrafter"/>
</dbReference>
<dbReference type="GO" id="GO:0050136">
    <property type="term" value="F:NADH dehydrogenase (quinone) (non-electrogenic) activity"/>
    <property type="evidence" value="ECO:0007669"/>
    <property type="project" value="UniProtKB-UniRule"/>
</dbReference>
<gene>
    <name evidence="10" type="primary">nqo6</name>
    <name evidence="6" type="synonym">nuoB</name>
    <name evidence="10" type="ORF">BSF38_01214</name>
</gene>
<dbReference type="EMBL" id="CP019082">
    <property type="protein sequence ID" value="APW59760.1"/>
    <property type="molecule type" value="Genomic_DNA"/>
</dbReference>
<keyword evidence="6" id="KW-0830">Ubiquinone</keyword>
<dbReference type="FunFam" id="3.40.50.12280:FF:000002">
    <property type="entry name" value="NADH-quinone oxidoreductase subunit B"/>
    <property type="match status" value="1"/>
</dbReference>
<dbReference type="SUPFAM" id="SSF56770">
    <property type="entry name" value="HydA/Nqo6-like"/>
    <property type="match status" value="1"/>
</dbReference>
<dbReference type="GO" id="GO:0048038">
    <property type="term" value="F:quinone binding"/>
    <property type="evidence" value="ECO:0007669"/>
    <property type="project" value="UniProtKB-KW"/>
</dbReference>
<keyword evidence="2 6" id="KW-0813">Transport</keyword>
<dbReference type="InterPro" id="IPR006137">
    <property type="entry name" value="NADH_UbQ_OxRdtase-like_20kDa"/>
</dbReference>
<evidence type="ECO:0000256" key="6">
    <source>
        <dbReference type="HAMAP-Rule" id="MF_01356"/>
    </source>
</evidence>
<feature type="binding site" evidence="6">
    <location>
        <position position="155"/>
    </location>
    <ligand>
        <name>[4Fe-4S] cluster</name>
        <dbReference type="ChEBI" id="CHEBI:49883"/>
    </ligand>
</feature>
<evidence type="ECO:0000256" key="1">
    <source>
        <dbReference type="ARBA" id="ARBA00009173"/>
    </source>
</evidence>
<evidence type="ECO:0000256" key="7">
    <source>
        <dbReference type="RuleBase" id="RU004464"/>
    </source>
</evidence>
<keyword evidence="4 6" id="KW-1278">Translocase</keyword>
<keyword evidence="6 7" id="KW-0411">Iron-sulfur</keyword>
<evidence type="ECO:0000313" key="10">
    <source>
        <dbReference type="EMBL" id="APW59760.1"/>
    </source>
</evidence>
<dbReference type="GO" id="GO:0045271">
    <property type="term" value="C:respiratory chain complex I"/>
    <property type="evidence" value="ECO:0007669"/>
    <property type="project" value="TreeGrafter"/>
</dbReference>
<dbReference type="PROSITE" id="PS01150">
    <property type="entry name" value="COMPLEX1_20K"/>
    <property type="match status" value="1"/>
</dbReference>
<feature type="region of interest" description="Disordered" evidence="8">
    <location>
        <begin position="215"/>
        <end position="234"/>
    </location>
</feature>
<comment type="function">
    <text evidence="6">NDH-1 shuttles electrons from NADH, via FMN and iron-sulfur (Fe-S) centers, to quinones in the respiratory chain. The immediate electron acceptor for the enzyme in this species is believed to be ubiquinone. Couples the redox reaction to proton translocation (for every two electrons transferred, four hydrogen ions are translocated across the cytoplasmic membrane), and thus conserves the redox energy in a proton gradient.</text>
</comment>
<sequence length="234" mass="25626">MAVTSGASSPAGRTSSTSGLIVTPSEHLEVPENVQVTTLDSVVNWCRKYSLWPMPFATACCGIELMAVGASRFDIARFGAEVMRFSPRQCDLMIVAGRVAMKMMPVLQRIWLQMPEPKWCISMGACASTGGIFDTYAVVQGVDRFIPVDVYIPGCPPRPEQILRAILDIQEKVQKGGTTFGNEGLPELRDRERYLIEKRNVPAGDGIAAERGDEDRFGYRIPGGPAKLGVEETR</sequence>
<dbReference type="KEGG" id="pbor:BSF38_01214"/>
<evidence type="ECO:0000259" key="9">
    <source>
        <dbReference type="Pfam" id="PF01058"/>
    </source>
</evidence>
<dbReference type="PANTHER" id="PTHR11995:SF14">
    <property type="entry name" value="NADH DEHYDROGENASE [UBIQUINONE] IRON-SULFUR PROTEIN 7, MITOCHONDRIAL"/>
    <property type="match status" value="1"/>
</dbReference>
<dbReference type="GO" id="GO:0005886">
    <property type="term" value="C:plasma membrane"/>
    <property type="evidence" value="ECO:0007669"/>
    <property type="project" value="UniProtKB-SubCell"/>
</dbReference>
<feature type="domain" description="NADH:ubiquinone oxidoreductase-like 20kDa subunit" evidence="9">
    <location>
        <begin position="60"/>
        <end position="168"/>
    </location>
</feature>
<evidence type="ECO:0000256" key="2">
    <source>
        <dbReference type="ARBA" id="ARBA00022448"/>
    </source>
</evidence>
<keyword evidence="3 6" id="KW-0874">Quinone</keyword>
<comment type="similarity">
    <text evidence="1 6 7">Belongs to the complex I 20 kDa subunit family.</text>
</comment>
<reference evidence="11" key="1">
    <citation type="submission" date="2016-12" db="EMBL/GenBank/DDBJ databases">
        <title>Comparative genomics of four Isosphaeraceae planctomycetes: a common pool of plasmids and glycoside hydrolase genes.</title>
        <authorList>
            <person name="Ivanova A."/>
        </authorList>
    </citation>
    <scope>NUCLEOTIDE SEQUENCE [LARGE SCALE GENOMIC DNA]</scope>
    <source>
        <strain evidence="11">PX4</strain>
    </source>
</reference>
<evidence type="ECO:0000256" key="5">
    <source>
        <dbReference type="ARBA" id="ARBA00023027"/>
    </source>
</evidence>
<dbReference type="EC" id="7.1.1.-" evidence="6"/>
<dbReference type="GO" id="GO:0015990">
    <property type="term" value="P:electron transport coupled proton transport"/>
    <property type="evidence" value="ECO:0007669"/>
    <property type="project" value="TreeGrafter"/>
</dbReference>
<comment type="subcellular location">
    <subcellularLocation>
        <location evidence="6">Cell membrane</location>
        <topology evidence="6">Peripheral membrane protein</topology>
        <orientation evidence="6">Cytoplasmic side</orientation>
    </subcellularLocation>
</comment>
<protein>
    <recommendedName>
        <fullName evidence="6">NADH-quinone oxidoreductase subunit B</fullName>
        <ecNumber evidence="6">7.1.1.-</ecNumber>
    </recommendedName>
    <alternativeName>
        <fullName evidence="6">NADH dehydrogenase I subunit B</fullName>
    </alternativeName>
    <alternativeName>
        <fullName evidence="6">NDH-1 subunit B</fullName>
    </alternativeName>
</protein>
<accession>A0A1U7CLE3</accession>
<dbReference type="HAMAP" id="MF_01356">
    <property type="entry name" value="NDH1_NuoB"/>
    <property type="match status" value="1"/>
</dbReference>
<feature type="binding site" evidence="6">
    <location>
        <position position="126"/>
    </location>
    <ligand>
        <name>[4Fe-4S] cluster</name>
        <dbReference type="ChEBI" id="CHEBI:49883"/>
    </ligand>
</feature>
<keyword evidence="5 6" id="KW-0520">NAD</keyword>
<dbReference type="InterPro" id="IPR006138">
    <property type="entry name" value="NADH_UQ_OxRdtase_20Kd_su"/>
</dbReference>
<evidence type="ECO:0000256" key="4">
    <source>
        <dbReference type="ARBA" id="ARBA00022967"/>
    </source>
</evidence>
<dbReference type="RefSeq" id="WP_076343930.1">
    <property type="nucleotide sequence ID" value="NZ_CP019082.1"/>
</dbReference>
<dbReference type="Pfam" id="PF01058">
    <property type="entry name" value="Oxidored_q6"/>
    <property type="match status" value="1"/>
</dbReference>
<feature type="binding site" evidence="6">
    <location>
        <position position="60"/>
    </location>
    <ligand>
        <name>[4Fe-4S] cluster</name>
        <dbReference type="ChEBI" id="CHEBI:49883"/>
    </ligand>
</feature>
<keyword evidence="6" id="KW-1003">Cell membrane</keyword>
<evidence type="ECO:0000313" key="11">
    <source>
        <dbReference type="Proteomes" id="UP000186309"/>
    </source>
</evidence>
<name>A0A1U7CLE3_9BACT</name>